<gene>
    <name evidence="1" type="ORF">NC799_15380</name>
</gene>
<dbReference type="Pfam" id="PF10776">
    <property type="entry name" value="DUF2600"/>
    <property type="match status" value="1"/>
</dbReference>
<dbReference type="EMBL" id="JAMQKC010000023">
    <property type="protein sequence ID" value="MDC3418269.1"/>
    <property type="molecule type" value="Genomic_DNA"/>
</dbReference>
<evidence type="ECO:0000313" key="1">
    <source>
        <dbReference type="EMBL" id="MDC3418269.1"/>
    </source>
</evidence>
<dbReference type="Proteomes" id="UP001145069">
    <property type="component" value="Unassembled WGS sequence"/>
</dbReference>
<comment type="caution">
    <text evidence="1">The sequence shown here is derived from an EMBL/GenBank/DDBJ whole genome shotgun (WGS) entry which is preliminary data.</text>
</comment>
<protein>
    <submittedName>
        <fullName evidence="1">Tetraprenyl-beta-curcumene synthase family protein</fullName>
    </submittedName>
</protein>
<name>A0A9X4AG35_9BACI</name>
<organism evidence="1 2">
    <name type="scientific">Aquibacillus salsiterrae</name>
    <dbReference type="NCBI Taxonomy" id="2950439"/>
    <lineage>
        <taxon>Bacteria</taxon>
        <taxon>Bacillati</taxon>
        <taxon>Bacillota</taxon>
        <taxon>Bacilli</taxon>
        <taxon>Bacillales</taxon>
        <taxon>Bacillaceae</taxon>
        <taxon>Aquibacillus</taxon>
    </lineage>
</organism>
<evidence type="ECO:0000313" key="2">
    <source>
        <dbReference type="Proteomes" id="UP001145069"/>
    </source>
</evidence>
<keyword evidence="2" id="KW-1185">Reference proteome</keyword>
<sequence length="343" mass="40680">MRFVYQHVFPEVDKEINYWKQRATQIPDKDLREQALASISSKKFHCQGGAVYSILAKSNWQTALRFIVAYQTISDYLDNLCDRSTSLDPEDFRMLHYSMEDALSPNNPTRNYYCYRDEQEDGDYLKDLVLTCQSTLSAITYYPQIKDYLLKLEQLYSDLQVHKHVKEDEREKRLETWFNTYKQGFPNLTWYEFSACSGSTLGIFCIVSYALEQDVEKTFVDEIFKSYFPYMQGLHILLDYYIDQKEDIEEGDLNFCTYYKNKDHMKKRLLYFMEQTKLHVKNLPNKQFHEMVHSGLVGLYLADNKVKEITGNKEVTRALLKKGGLRSFFFHLNVKLYNRLKKG</sequence>
<dbReference type="InterPro" id="IPR019712">
    <property type="entry name" value="YtpB-like"/>
</dbReference>
<proteinExistence type="predicted"/>
<accession>A0A9X4AG35</accession>
<dbReference type="AlphaFoldDB" id="A0A9X4AG35"/>
<reference evidence="1" key="1">
    <citation type="submission" date="2022-06" db="EMBL/GenBank/DDBJ databases">
        <title>Aquibacillus sp. a new bacterium isolated from soil saline samples.</title>
        <authorList>
            <person name="Galisteo C."/>
            <person name="De La Haba R."/>
            <person name="Sanchez-Porro C."/>
            <person name="Ventosa A."/>
        </authorList>
    </citation>
    <scope>NUCLEOTIDE SEQUENCE</scope>
    <source>
        <strain evidence="1">3ASR75-54</strain>
    </source>
</reference>